<proteinExistence type="predicted"/>
<evidence type="ECO:0000313" key="3">
    <source>
        <dbReference type="Proteomes" id="UP000218151"/>
    </source>
</evidence>
<organism evidence="2 3">
    <name type="scientific">Sphingomonas lenta</name>
    <dbReference type="NCBI Taxonomy" id="1141887"/>
    <lineage>
        <taxon>Bacteria</taxon>
        <taxon>Pseudomonadati</taxon>
        <taxon>Pseudomonadota</taxon>
        <taxon>Alphaproteobacteria</taxon>
        <taxon>Sphingomonadales</taxon>
        <taxon>Sphingomonadaceae</taxon>
        <taxon>Sphingomonas</taxon>
    </lineage>
</organism>
<feature type="signal peptide" evidence="1">
    <location>
        <begin position="1"/>
        <end position="16"/>
    </location>
</feature>
<reference evidence="3" key="1">
    <citation type="submission" date="2017-09" db="EMBL/GenBank/DDBJ databases">
        <authorList>
            <person name="Feng G."/>
            <person name="Zhu H."/>
        </authorList>
    </citation>
    <scope>NUCLEOTIDE SEQUENCE [LARGE SCALE GENOMIC DNA]</scope>
    <source>
        <strain evidence="3">1PNM-20</strain>
    </source>
</reference>
<keyword evidence="3" id="KW-1185">Reference proteome</keyword>
<dbReference type="AlphaFoldDB" id="A0A2A2SL05"/>
<dbReference type="Proteomes" id="UP000218151">
    <property type="component" value="Unassembled WGS sequence"/>
</dbReference>
<protein>
    <recommendedName>
        <fullName evidence="4">ABC-type transport auxiliary lipoprotein component domain-containing protein</fullName>
    </recommendedName>
</protein>
<feature type="chain" id="PRO_5012991383" description="ABC-type transport auxiliary lipoprotein component domain-containing protein" evidence="1">
    <location>
        <begin position="17"/>
        <end position="198"/>
    </location>
</feature>
<accession>A0A2A2SL05</accession>
<keyword evidence="1" id="KW-0732">Signal</keyword>
<evidence type="ECO:0000313" key="2">
    <source>
        <dbReference type="EMBL" id="PAX09701.1"/>
    </source>
</evidence>
<gene>
    <name evidence="2" type="ORF">CKY28_02940</name>
</gene>
<name>A0A2A2SL05_9SPHN</name>
<evidence type="ECO:0000256" key="1">
    <source>
        <dbReference type="SAM" id="SignalP"/>
    </source>
</evidence>
<sequence length="198" mass="20765">MVAVSLAILSSGAAAAQTSTSYVVAPIRSELSGSDTVGALRSGLICAPAGKLRWSDVAHDPARAARLVATTLGERGVRADMPADDRIGSPPVGERRIVGDVIRLEASACLKQYGLLRKLSPKRSMSGRGEIAIRWRVHRTGVREPEATYVTCADFALNGDARQPDALLDQGIAAAARDFGDLLTGKPASPRCEEATAS</sequence>
<dbReference type="EMBL" id="NSLI01000001">
    <property type="protein sequence ID" value="PAX09701.1"/>
    <property type="molecule type" value="Genomic_DNA"/>
</dbReference>
<comment type="caution">
    <text evidence="2">The sequence shown here is derived from an EMBL/GenBank/DDBJ whole genome shotgun (WGS) entry which is preliminary data.</text>
</comment>
<evidence type="ECO:0008006" key="4">
    <source>
        <dbReference type="Google" id="ProtNLM"/>
    </source>
</evidence>